<evidence type="ECO:0000313" key="1">
    <source>
        <dbReference type="EMBL" id="KIL77998.1"/>
    </source>
</evidence>
<proteinExistence type="predicted"/>
<evidence type="ECO:0000313" key="2">
    <source>
        <dbReference type="Proteomes" id="UP000031982"/>
    </source>
</evidence>
<comment type="caution">
    <text evidence="1">The sequence shown here is derived from an EMBL/GenBank/DDBJ whole genome shotgun (WGS) entry which is preliminary data.</text>
</comment>
<organism evidence="1 2">
    <name type="scientific">Bacillus badius</name>
    <dbReference type="NCBI Taxonomy" id="1455"/>
    <lineage>
        <taxon>Bacteria</taxon>
        <taxon>Bacillati</taxon>
        <taxon>Bacillota</taxon>
        <taxon>Bacilli</taxon>
        <taxon>Bacillales</taxon>
        <taxon>Bacillaceae</taxon>
        <taxon>Pseudobacillus</taxon>
    </lineage>
</organism>
<name>A0ABR5ATC2_BACBA</name>
<sequence length="38" mass="4469">MYNFPLNPNHPQTMNTMISKMMKKILVKGYQNSLTKLL</sequence>
<protein>
    <submittedName>
        <fullName evidence="1">Uncharacterized protein</fullName>
    </submittedName>
</protein>
<keyword evidence="2" id="KW-1185">Reference proteome</keyword>
<accession>A0ABR5ATC2</accession>
<gene>
    <name evidence="1" type="ORF">SD77_0977</name>
</gene>
<dbReference type="Proteomes" id="UP000031982">
    <property type="component" value="Unassembled WGS sequence"/>
</dbReference>
<dbReference type="EMBL" id="JXLP01000011">
    <property type="protein sequence ID" value="KIL77998.1"/>
    <property type="molecule type" value="Genomic_DNA"/>
</dbReference>
<reference evidence="1 2" key="1">
    <citation type="submission" date="2015-01" db="EMBL/GenBank/DDBJ databases">
        <title>Genome Assembly of Bacillus badius MTCC 1458.</title>
        <authorList>
            <person name="Verma A."/>
            <person name="Khatri I."/>
            <person name="Mual P."/>
            <person name="Subramanian S."/>
            <person name="Krishnamurthi S."/>
        </authorList>
    </citation>
    <scope>NUCLEOTIDE SEQUENCE [LARGE SCALE GENOMIC DNA]</scope>
    <source>
        <strain evidence="1 2">MTCC 1458</strain>
    </source>
</reference>